<organism evidence="1 2">
    <name type="scientific">Raoultella planticola</name>
    <name type="common">Klebsiella planticola</name>
    <dbReference type="NCBI Taxonomy" id="575"/>
    <lineage>
        <taxon>Bacteria</taxon>
        <taxon>Pseudomonadati</taxon>
        <taxon>Pseudomonadota</taxon>
        <taxon>Gammaproteobacteria</taxon>
        <taxon>Enterobacterales</taxon>
        <taxon>Enterobacteriaceae</taxon>
        <taxon>Klebsiella/Raoultella group</taxon>
        <taxon>Raoultella</taxon>
    </lineage>
</organism>
<dbReference type="Proteomes" id="UP000345637">
    <property type="component" value="Unassembled WGS sequence"/>
</dbReference>
<proteinExistence type="predicted"/>
<sequence length="76" mass="8412">MAWKFTVLTPILSSSSIPRILTNAMISGAAAATTVRVSRWPVLDITHKMASQYADDAFIIGYRFLPEELEEPGIPF</sequence>
<dbReference type="AlphaFoldDB" id="A0A485CTK6"/>
<accession>A0A485CTK6</accession>
<name>A0A485CTK6_RAOPL</name>
<dbReference type="EMBL" id="CAADJE010000034">
    <property type="protein sequence ID" value="VFS87903.1"/>
    <property type="molecule type" value="Genomic_DNA"/>
</dbReference>
<evidence type="ECO:0000313" key="2">
    <source>
        <dbReference type="Proteomes" id="UP000345637"/>
    </source>
</evidence>
<protein>
    <submittedName>
        <fullName evidence="1">Uncharacterized protein</fullName>
    </submittedName>
</protein>
<gene>
    <name evidence="1" type="ORF">NCTC12998_06428</name>
</gene>
<evidence type="ECO:0000313" key="1">
    <source>
        <dbReference type="EMBL" id="VFS87903.1"/>
    </source>
</evidence>
<reference evidence="1 2" key="1">
    <citation type="submission" date="2019-03" db="EMBL/GenBank/DDBJ databases">
        <authorList>
            <consortium name="Pathogen Informatics"/>
        </authorList>
    </citation>
    <scope>NUCLEOTIDE SEQUENCE [LARGE SCALE GENOMIC DNA]</scope>
    <source>
        <strain evidence="1 2">NCTC12998</strain>
    </source>
</reference>